<evidence type="ECO:0000313" key="1">
    <source>
        <dbReference type="EMBL" id="SFD84005.1"/>
    </source>
</evidence>
<proteinExistence type="predicted"/>
<evidence type="ECO:0000313" key="2">
    <source>
        <dbReference type="Proteomes" id="UP000198855"/>
    </source>
</evidence>
<name>A0A1I1VMI2_9BACL</name>
<dbReference type="RefSeq" id="WP_091183233.1">
    <property type="nucleotide sequence ID" value="NZ_FOMT01000001.1"/>
</dbReference>
<dbReference type="OrthoDB" id="2650756at2"/>
<keyword evidence="2" id="KW-1185">Reference proteome</keyword>
<accession>A0A1I1VMI2</accession>
<dbReference type="AlphaFoldDB" id="A0A1I1VMI2"/>
<protein>
    <submittedName>
        <fullName evidence="1">Uncharacterized protein</fullName>
    </submittedName>
</protein>
<dbReference type="Proteomes" id="UP000198855">
    <property type="component" value="Unassembled WGS sequence"/>
</dbReference>
<organism evidence="1 2">
    <name type="scientific">Paenibacillus catalpae</name>
    <dbReference type="NCBI Taxonomy" id="1045775"/>
    <lineage>
        <taxon>Bacteria</taxon>
        <taxon>Bacillati</taxon>
        <taxon>Bacillota</taxon>
        <taxon>Bacilli</taxon>
        <taxon>Bacillales</taxon>
        <taxon>Paenibacillaceae</taxon>
        <taxon>Paenibacillus</taxon>
    </lineage>
</organism>
<sequence length="66" mass="7551">MRNKQTYVMVVIPMAEVKKFILIDVIFSTAAYYAIIIPFHSIIAATAGSMTLPVMIRRTLKHRGRR</sequence>
<dbReference type="STRING" id="1045775.SAMN05216378_1677"/>
<reference evidence="2" key="1">
    <citation type="submission" date="2016-10" db="EMBL/GenBank/DDBJ databases">
        <authorList>
            <person name="Varghese N."/>
            <person name="Submissions S."/>
        </authorList>
    </citation>
    <scope>NUCLEOTIDE SEQUENCE [LARGE SCALE GENOMIC DNA]</scope>
    <source>
        <strain evidence="2">CGMCC 1.10784</strain>
    </source>
</reference>
<gene>
    <name evidence="1" type="ORF">SAMN05216378_1677</name>
</gene>
<dbReference type="EMBL" id="FOMT01000001">
    <property type="protein sequence ID" value="SFD84005.1"/>
    <property type="molecule type" value="Genomic_DNA"/>
</dbReference>